<dbReference type="PROSITE" id="PS50297">
    <property type="entry name" value="ANK_REP_REGION"/>
    <property type="match status" value="6"/>
</dbReference>
<dbReference type="Pfam" id="PF12796">
    <property type="entry name" value="Ank_2"/>
    <property type="match status" value="2"/>
</dbReference>
<feature type="domain" description="GPI inositol-deacylase winged helix" evidence="4">
    <location>
        <begin position="458"/>
        <end position="542"/>
    </location>
</feature>
<proteinExistence type="predicted"/>
<evidence type="ECO:0000259" key="5">
    <source>
        <dbReference type="Pfam" id="PF24883"/>
    </source>
</evidence>
<feature type="repeat" description="ANK" evidence="2">
    <location>
        <begin position="956"/>
        <end position="988"/>
    </location>
</feature>
<dbReference type="PANTHER" id="PTHR10039:SF10">
    <property type="entry name" value="NACHT DOMAIN-CONTAINING PROTEIN"/>
    <property type="match status" value="1"/>
</dbReference>
<feature type="repeat" description="ANK" evidence="2">
    <location>
        <begin position="991"/>
        <end position="1023"/>
    </location>
</feature>
<accession>A0A439D3W1</accession>
<keyword evidence="1" id="KW-0677">Repeat</keyword>
<keyword evidence="7" id="KW-1185">Reference proteome</keyword>
<dbReference type="InterPro" id="IPR054471">
    <property type="entry name" value="GPIID_WHD"/>
</dbReference>
<dbReference type="PANTHER" id="PTHR10039">
    <property type="entry name" value="AMELOGENIN"/>
    <property type="match status" value="1"/>
</dbReference>
<dbReference type="Pfam" id="PF13637">
    <property type="entry name" value="Ank_4"/>
    <property type="match status" value="1"/>
</dbReference>
<feature type="repeat" description="ANK" evidence="2">
    <location>
        <begin position="886"/>
        <end position="918"/>
    </location>
</feature>
<comment type="caution">
    <text evidence="6">The sequence shown here is derived from an EMBL/GenBank/DDBJ whole genome shotgun (WGS) entry which is preliminary data.</text>
</comment>
<evidence type="ECO:0000256" key="2">
    <source>
        <dbReference type="PROSITE-ProRule" id="PRU00023"/>
    </source>
</evidence>
<dbReference type="AlphaFoldDB" id="A0A439D3W1"/>
<dbReference type="Pfam" id="PF00023">
    <property type="entry name" value="Ank"/>
    <property type="match status" value="1"/>
</dbReference>
<feature type="repeat" description="ANK" evidence="2">
    <location>
        <begin position="921"/>
        <end position="953"/>
    </location>
</feature>
<reference evidence="6 7" key="1">
    <citation type="submission" date="2018-12" db="EMBL/GenBank/DDBJ databases">
        <title>Draft genome sequence of Xylaria grammica IHI A82.</title>
        <authorList>
            <person name="Buettner E."/>
            <person name="Kellner H."/>
        </authorList>
    </citation>
    <scope>NUCLEOTIDE SEQUENCE [LARGE SCALE GENOMIC DNA]</scope>
    <source>
        <strain evidence="6 7">IHI A82</strain>
    </source>
</reference>
<organism evidence="6 7">
    <name type="scientific">Xylaria grammica</name>
    <dbReference type="NCBI Taxonomy" id="363999"/>
    <lineage>
        <taxon>Eukaryota</taxon>
        <taxon>Fungi</taxon>
        <taxon>Dikarya</taxon>
        <taxon>Ascomycota</taxon>
        <taxon>Pezizomycotina</taxon>
        <taxon>Sordariomycetes</taxon>
        <taxon>Xylariomycetidae</taxon>
        <taxon>Xylariales</taxon>
        <taxon>Xylariaceae</taxon>
        <taxon>Xylaria</taxon>
    </lineage>
</organism>
<dbReference type="Pfam" id="PF22939">
    <property type="entry name" value="WHD_GPIID"/>
    <property type="match status" value="1"/>
</dbReference>
<evidence type="ECO:0000256" key="1">
    <source>
        <dbReference type="ARBA" id="ARBA00022737"/>
    </source>
</evidence>
<dbReference type="SMART" id="SM00248">
    <property type="entry name" value="ANK"/>
    <property type="match status" value="8"/>
</dbReference>
<dbReference type="SUPFAM" id="SSF52540">
    <property type="entry name" value="P-loop containing nucleoside triphosphate hydrolases"/>
    <property type="match status" value="1"/>
</dbReference>
<dbReference type="Proteomes" id="UP000286045">
    <property type="component" value="Unassembled WGS sequence"/>
</dbReference>
<dbReference type="EMBL" id="RYZI01000169">
    <property type="protein sequence ID" value="RWA09085.1"/>
    <property type="molecule type" value="Genomic_DNA"/>
</dbReference>
<keyword evidence="2" id="KW-0040">ANK repeat</keyword>
<dbReference type="InterPro" id="IPR002110">
    <property type="entry name" value="Ankyrin_rpt"/>
</dbReference>
<dbReference type="PROSITE" id="PS50088">
    <property type="entry name" value="ANK_REPEAT"/>
    <property type="match status" value="6"/>
</dbReference>
<dbReference type="Gene3D" id="3.40.50.300">
    <property type="entry name" value="P-loop containing nucleotide triphosphate hydrolases"/>
    <property type="match status" value="1"/>
</dbReference>
<protein>
    <submittedName>
        <fullName evidence="6">Uncharacterized protein</fullName>
    </submittedName>
</protein>
<feature type="region of interest" description="Disordered" evidence="3">
    <location>
        <begin position="106"/>
        <end position="126"/>
    </location>
</feature>
<feature type="repeat" description="ANK" evidence="2">
    <location>
        <begin position="818"/>
        <end position="850"/>
    </location>
</feature>
<evidence type="ECO:0000313" key="6">
    <source>
        <dbReference type="EMBL" id="RWA09085.1"/>
    </source>
</evidence>
<dbReference type="InterPro" id="IPR027417">
    <property type="entry name" value="P-loop_NTPase"/>
</dbReference>
<dbReference type="PRINTS" id="PR01415">
    <property type="entry name" value="ANKYRIN"/>
</dbReference>
<dbReference type="STRING" id="363999.A0A439D3W1"/>
<dbReference type="SUPFAM" id="SSF48403">
    <property type="entry name" value="Ankyrin repeat"/>
    <property type="match status" value="1"/>
</dbReference>
<evidence type="ECO:0000256" key="3">
    <source>
        <dbReference type="SAM" id="MobiDB-lite"/>
    </source>
</evidence>
<dbReference type="InterPro" id="IPR056884">
    <property type="entry name" value="NPHP3-like_N"/>
</dbReference>
<dbReference type="InterPro" id="IPR036770">
    <property type="entry name" value="Ankyrin_rpt-contain_sf"/>
</dbReference>
<dbReference type="Gene3D" id="1.25.40.20">
    <property type="entry name" value="Ankyrin repeat-containing domain"/>
    <property type="match status" value="3"/>
</dbReference>
<gene>
    <name evidence="6" type="ORF">EKO27_g6023</name>
</gene>
<sequence>MSRYPMAATSSLAVAQPVVGQSLRDVIDEFRGILDEEQRRELDALKPIPDTDAILVFTAKLDLDVSTQIFQALWNSFEQEFKPDLDNIERCSNKVKEEIALAKAQADAQEHQLQASEREKASKNRRTARGFFSRTDTTLNNMGEWRVQSDARKIQKRRQQLLDSLSTYDHLRLLKQSRLKRHRNTSNWITHTTEFHRWVDRAVPLLCCFGKIGSGKTIATASVIDHILSTLGSDCVISFFFVESGNQRSLSADTIIRSVLRQRLNPTNIPQEVMQGLERLDPSSGVDDLVKLLHIMMPPTRVSYIVIDGLDECEKPDRDKLLTALSSLVLRGENIRLFLSSRDSLRGEIEKRFPAFDSLSMGCPSVFSDISLFIEDTVREKIQNDELAIGDPSLEEDIKLALFHGAQGMFLWVTFQVDEICAQHCDEDIRNTLKDLPKSLTELYCRVLQRIKSRGHGKAALKIFPWIVASKQLLSLGQLREAMAIEIGQQYTRPERLYNDIKNITSWCENLIQVDEEYQLVQFAHSTIRKLLIEEALDSTLAEFRVNLEEADHHIGEICVTYLNFNDFTTTVARRAKPMLLPSTAQIVHCVLRRLRNLLNHGPSKISWEKNAPMHYQNLVLGSPFLEYASTNWILHTRNFRQGKSKTWRLWGNMIIQGHNLATVPWGGNTFDVNGPVLDWAYDARHYALLRLVASSDLLLDGREYQVVYRAVRDNATDILGMFLGRRLPPRRLSQMLHLAAEGGNLEVVETLLATNIEVNAIVIPSIMDTEYPQVQEPDPLEWDEGETALQVAAGNGHLKVVERLLASQADVNIRSPAGLTALQAAVEENHPEIVKRLLTAGANVNEAPISSPNELQLVAERAYRQFVERLLEANADADAPAPPTCGRTALQAAAESGNLEIVTMLLAANADVNAPASPTYGRTALQAASESGHLKIVNMLLSAKADINAPAFPTHGRTALQAAVESRHLKIVETLLSAKADVNAPASPIYGRTALQAAAEFGHLEVAERLLSAKADVNAPAAPEGGKTALQAAKIGGHREIQLCLEKAGARE</sequence>
<dbReference type="Pfam" id="PF24883">
    <property type="entry name" value="NPHP3_N"/>
    <property type="match status" value="1"/>
</dbReference>
<feature type="repeat" description="ANK" evidence="2">
    <location>
        <begin position="785"/>
        <end position="817"/>
    </location>
</feature>
<evidence type="ECO:0000259" key="4">
    <source>
        <dbReference type="Pfam" id="PF22939"/>
    </source>
</evidence>
<name>A0A439D3W1_9PEZI</name>
<feature type="domain" description="Nephrocystin 3-like N-terminal" evidence="5">
    <location>
        <begin position="184"/>
        <end position="342"/>
    </location>
</feature>
<evidence type="ECO:0000313" key="7">
    <source>
        <dbReference type="Proteomes" id="UP000286045"/>
    </source>
</evidence>